<gene>
    <name evidence="3" type="ORF">METZ01_LOCUS14640</name>
</gene>
<dbReference type="InterPro" id="IPR001867">
    <property type="entry name" value="OmpR/PhoB-type_DNA-bd"/>
</dbReference>
<dbReference type="InterPro" id="IPR036388">
    <property type="entry name" value="WH-like_DNA-bd_sf"/>
</dbReference>
<dbReference type="AlphaFoldDB" id="A0A381P4B7"/>
<dbReference type="GO" id="GO:0003677">
    <property type="term" value="F:DNA binding"/>
    <property type="evidence" value="ECO:0007669"/>
    <property type="project" value="UniProtKB-KW"/>
</dbReference>
<name>A0A381P4B7_9ZZZZ</name>
<sequence length="160" mass="17742">MIRWPAEADQLDRLRTAGTPRLALVAPHAPPFTVIDPLEDWVRLPADKGDVRARARCLLDRADHGVAHEPELADGRVLRFGRWWTTLTPVEARLASLLSDRFGHVVPRTDLANAGWPAGLPSRNSLDVQLGRLRRRLEGSGLVLRTVRSRGCLLDAQPAT</sequence>
<dbReference type="EMBL" id="UINC01000826">
    <property type="protein sequence ID" value="SUZ61786.1"/>
    <property type="molecule type" value="Genomic_DNA"/>
</dbReference>
<dbReference type="SMART" id="SM00862">
    <property type="entry name" value="Trans_reg_C"/>
    <property type="match status" value="1"/>
</dbReference>
<dbReference type="GO" id="GO:0000160">
    <property type="term" value="P:phosphorelay signal transduction system"/>
    <property type="evidence" value="ECO:0007669"/>
    <property type="project" value="InterPro"/>
</dbReference>
<dbReference type="PROSITE" id="PS51755">
    <property type="entry name" value="OMPR_PHOB"/>
    <property type="match status" value="1"/>
</dbReference>
<organism evidence="3">
    <name type="scientific">marine metagenome</name>
    <dbReference type="NCBI Taxonomy" id="408172"/>
    <lineage>
        <taxon>unclassified sequences</taxon>
        <taxon>metagenomes</taxon>
        <taxon>ecological metagenomes</taxon>
    </lineage>
</organism>
<dbReference type="Pfam" id="PF00486">
    <property type="entry name" value="Trans_reg_C"/>
    <property type="match status" value="1"/>
</dbReference>
<dbReference type="GO" id="GO:0006355">
    <property type="term" value="P:regulation of DNA-templated transcription"/>
    <property type="evidence" value="ECO:0007669"/>
    <property type="project" value="InterPro"/>
</dbReference>
<feature type="domain" description="OmpR/PhoB-type" evidence="2">
    <location>
        <begin position="56"/>
        <end position="156"/>
    </location>
</feature>
<proteinExistence type="predicted"/>
<keyword evidence="1" id="KW-0238">DNA-binding</keyword>
<dbReference type="Gene3D" id="1.10.10.10">
    <property type="entry name" value="Winged helix-like DNA-binding domain superfamily/Winged helix DNA-binding domain"/>
    <property type="match status" value="1"/>
</dbReference>
<reference evidence="3" key="1">
    <citation type="submission" date="2018-05" db="EMBL/GenBank/DDBJ databases">
        <authorList>
            <person name="Lanie J.A."/>
            <person name="Ng W.-L."/>
            <person name="Kazmierczak K.M."/>
            <person name="Andrzejewski T.M."/>
            <person name="Davidsen T.M."/>
            <person name="Wayne K.J."/>
            <person name="Tettelin H."/>
            <person name="Glass J.I."/>
            <person name="Rusch D."/>
            <person name="Podicherti R."/>
            <person name="Tsui H.-C.T."/>
            <person name="Winkler M.E."/>
        </authorList>
    </citation>
    <scope>NUCLEOTIDE SEQUENCE</scope>
</reference>
<evidence type="ECO:0000313" key="3">
    <source>
        <dbReference type="EMBL" id="SUZ61786.1"/>
    </source>
</evidence>
<dbReference type="SUPFAM" id="SSF46894">
    <property type="entry name" value="C-terminal effector domain of the bipartite response regulators"/>
    <property type="match status" value="1"/>
</dbReference>
<dbReference type="InterPro" id="IPR016032">
    <property type="entry name" value="Sig_transdc_resp-reg_C-effctor"/>
</dbReference>
<evidence type="ECO:0000259" key="2">
    <source>
        <dbReference type="PROSITE" id="PS51755"/>
    </source>
</evidence>
<accession>A0A381P4B7</accession>
<protein>
    <recommendedName>
        <fullName evidence="2">OmpR/PhoB-type domain-containing protein</fullName>
    </recommendedName>
</protein>
<evidence type="ECO:0000256" key="1">
    <source>
        <dbReference type="ARBA" id="ARBA00023125"/>
    </source>
</evidence>